<dbReference type="Proteomes" id="UP001333110">
    <property type="component" value="Unassembled WGS sequence"/>
</dbReference>
<feature type="region of interest" description="Disordered" evidence="1">
    <location>
        <begin position="659"/>
        <end position="697"/>
    </location>
</feature>
<dbReference type="PANTHER" id="PTHR33332">
    <property type="entry name" value="REVERSE TRANSCRIPTASE DOMAIN-CONTAINING PROTEIN"/>
    <property type="match status" value="1"/>
</dbReference>
<feature type="region of interest" description="Disordered" evidence="1">
    <location>
        <begin position="492"/>
        <end position="511"/>
    </location>
</feature>
<feature type="compositionally biased region" description="Polar residues" evidence="1">
    <location>
        <begin position="683"/>
        <end position="697"/>
    </location>
</feature>
<accession>A0AAN7NP41</accession>
<organism evidence="3 4">
    <name type="scientific">Mycteria americana</name>
    <name type="common">Wood stork</name>
    <dbReference type="NCBI Taxonomy" id="33587"/>
    <lineage>
        <taxon>Eukaryota</taxon>
        <taxon>Metazoa</taxon>
        <taxon>Chordata</taxon>
        <taxon>Craniata</taxon>
        <taxon>Vertebrata</taxon>
        <taxon>Euteleostomi</taxon>
        <taxon>Archelosauria</taxon>
        <taxon>Archosauria</taxon>
        <taxon>Dinosauria</taxon>
        <taxon>Saurischia</taxon>
        <taxon>Theropoda</taxon>
        <taxon>Coelurosauria</taxon>
        <taxon>Aves</taxon>
        <taxon>Neognathae</taxon>
        <taxon>Neoaves</taxon>
        <taxon>Aequornithes</taxon>
        <taxon>Ciconiiformes</taxon>
        <taxon>Ciconiidae</taxon>
        <taxon>Mycteria</taxon>
    </lineage>
</organism>
<evidence type="ECO:0000256" key="1">
    <source>
        <dbReference type="SAM" id="MobiDB-lite"/>
    </source>
</evidence>
<keyword evidence="4" id="KW-1185">Reference proteome</keyword>
<dbReference type="Pfam" id="PF00078">
    <property type="entry name" value="RVT_1"/>
    <property type="match status" value="1"/>
</dbReference>
<feature type="domain" description="Reverse transcriptase" evidence="2">
    <location>
        <begin position="285"/>
        <end position="403"/>
    </location>
</feature>
<gene>
    <name evidence="3" type="ORF">QYF61_000178</name>
</gene>
<evidence type="ECO:0000313" key="4">
    <source>
        <dbReference type="Proteomes" id="UP001333110"/>
    </source>
</evidence>
<evidence type="ECO:0000313" key="3">
    <source>
        <dbReference type="EMBL" id="KAK4815346.1"/>
    </source>
</evidence>
<evidence type="ECO:0000259" key="2">
    <source>
        <dbReference type="Pfam" id="PF00078"/>
    </source>
</evidence>
<proteinExistence type="predicted"/>
<dbReference type="AlphaFoldDB" id="A0AAN7NP41"/>
<dbReference type="EMBL" id="JAUNZN010000009">
    <property type="protein sequence ID" value="KAK4815346.1"/>
    <property type="molecule type" value="Genomic_DNA"/>
</dbReference>
<comment type="caution">
    <text evidence="3">The sequence shown here is derived from an EMBL/GenBank/DDBJ whole genome shotgun (WGS) entry which is preliminary data.</text>
</comment>
<sequence length="716" mass="80294">MFISNLDAGAGCTTSKFADDTKLGGAVDSLEGQEALQRDVDRLEHWAVINGMKFIKSKCRILHLGWSNAGHKYKWGEEWLESSPAGRGVGVLVDSGLRVSQQHALAARRANRTLGSIKHGITSPSTEVIIPLYSALVWPHLEYCVQFWAPQRRATKLVEGLEGMSSEERLRTLGLSALEKRRLRGNCIAFYSFLRRGSGEGGADLFSLGSSDRMHGNGSKLHQGRFRLDIRKHFFTKRVVKHWNRLPREVVDAPCLSRRRGRGKRGKEEGGEERKELIDDIHYVDVHDTVPHNILVTKLARYVFDGWTIRWVRNWLDDCIQRVAVNASISVTSSVPQWSVLGPILFNIFINDINSGIECTLSKFVDDTKLSGTVDMLEGRHAIQRDLNRLEEKFNKAKCKTCTWVGAITSISRGWVVNGLRAALQRRTRILVDEKLDMNQQMCTCSPESQLYPSLHKKKWGQQVKGGDSAPLLCSCETPPGVLHPVLASPAQERHGPVGAGPEEGHKNDQRAGTPLLKAERVGVVQPGEEKAPRKTLSWPFNICSFVYISYIIISHKKGRERLFTKAFSDRTRGNSFKLKEGRLRLDIRKKSFTTRVVRHWNRLPGETVDAPSLEVFKRWFMKRRAIFTMQKWIANIQGKSQVATDQLVGDLGSKVTPFSLGHEPPPRLETNKPPWALAPTLGQPQSHSLPLQGKSSSPIISVASPHLPPVCQCHS</sequence>
<dbReference type="InterPro" id="IPR000477">
    <property type="entry name" value="RT_dom"/>
</dbReference>
<reference evidence="3 4" key="1">
    <citation type="journal article" date="2023" name="J. Hered.">
        <title>Chromosome-level genome of the wood stork (Mycteria americana) provides insight into avian chromosome evolution.</title>
        <authorList>
            <person name="Flamio R. Jr."/>
            <person name="Ramstad K.M."/>
        </authorList>
    </citation>
    <scope>NUCLEOTIDE SEQUENCE [LARGE SCALE GENOMIC DNA]</scope>
    <source>
        <strain evidence="3">JAX WOST 10</strain>
    </source>
</reference>
<name>A0AAN7NP41_MYCAM</name>
<protein>
    <recommendedName>
        <fullName evidence="2">Reverse transcriptase domain-containing protein</fullName>
    </recommendedName>
</protein>